<feature type="domain" description="CheR-type methyltransferase" evidence="6">
    <location>
        <begin position="14"/>
        <end position="275"/>
    </location>
</feature>
<dbReference type="SUPFAM" id="SSF47757">
    <property type="entry name" value="Chemotaxis receptor methyltransferase CheR, N-terminal domain"/>
    <property type="match status" value="1"/>
</dbReference>
<dbReference type="Gene3D" id="1.10.155.10">
    <property type="entry name" value="Chemotaxis receptor methyltransferase CheR, N-terminal domain"/>
    <property type="match status" value="1"/>
</dbReference>
<dbReference type="EMBL" id="BFAX01000002">
    <property type="protein sequence ID" value="GBF36053.1"/>
    <property type="molecule type" value="Genomic_DNA"/>
</dbReference>
<evidence type="ECO:0000256" key="4">
    <source>
        <dbReference type="ARBA" id="ARBA00022679"/>
    </source>
</evidence>
<dbReference type="RefSeq" id="WP_229701895.1">
    <property type="nucleotide sequence ID" value="NZ_BFAX01000002.1"/>
</dbReference>
<dbReference type="InterPro" id="IPR022641">
    <property type="entry name" value="CheR_N"/>
</dbReference>
<dbReference type="PANTHER" id="PTHR24422">
    <property type="entry name" value="CHEMOTAXIS PROTEIN METHYLTRANSFERASE"/>
    <property type="match status" value="1"/>
</dbReference>
<accession>A0A401HPB5</accession>
<dbReference type="PROSITE" id="PS50123">
    <property type="entry name" value="CHER"/>
    <property type="match status" value="1"/>
</dbReference>
<evidence type="ECO:0000313" key="7">
    <source>
        <dbReference type="EMBL" id="GBF36053.1"/>
    </source>
</evidence>
<comment type="catalytic activity">
    <reaction evidence="1">
        <text>L-glutamyl-[protein] + S-adenosyl-L-methionine = [protein]-L-glutamate 5-O-methyl ester + S-adenosyl-L-homocysteine</text>
        <dbReference type="Rhea" id="RHEA:24452"/>
        <dbReference type="Rhea" id="RHEA-COMP:10208"/>
        <dbReference type="Rhea" id="RHEA-COMP:10311"/>
        <dbReference type="ChEBI" id="CHEBI:29973"/>
        <dbReference type="ChEBI" id="CHEBI:57856"/>
        <dbReference type="ChEBI" id="CHEBI:59789"/>
        <dbReference type="ChEBI" id="CHEBI:82795"/>
        <dbReference type="EC" id="2.1.1.80"/>
    </reaction>
</comment>
<organism evidence="7 8">
    <name type="scientific">Methanofervidicoccus abyssi</name>
    <dbReference type="NCBI Taxonomy" id="2082189"/>
    <lineage>
        <taxon>Archaea</taxon>
        <taxon>Methanobacteriati</taxon>
        <taxon>Methanobacteriota</taxon>
        <taxon>Methanomada group</taxon>
        <taxon>Methanococci</taxon>
        <taxon>Methanococcales</taxon>
        <taxon>Methanofervidicoccus</taxon>
    </lineage>
</organism>
<gene>
    <name evidence="7" type="ORF">MHHB_P0278</name>
</gene>
<dbReference type="SMART" id="SM00138">
    <property type="entry name" value="MeTrc"/>
    <property type="match status" value="1"/>
</dbReference>
<dbReference type="Gene3D" id="3.40.50.150">
    <property type="entry name" value="Vaccinia Virus protein VP39"/>
    <property type="match status" value="1"/>
</dbReference>
<dbReference type="InterPro" id="IPR036804">
    <property type="entry name" value="CheR_N_sf"/>
</dbReference>
<dbReference type="Pfam" id="PF03705">
    <property type="entry name" value="CheR_N"/>
    <property type="match status" value="1"/>
</dbReference>
<keyword evidence="4 7" id="KW-0808">Transferase</keyword>
<sequence>MTIRTTNNEEDIYFNKIRRDIKVKLKINIDQYKESYIKRRLAVRMRACKCRTYKEYYEYLLKHPEEYKELENVLTVNVTEFWRDITVYKEITKILEKMVLDKSRKSIKIWSAGCSSGEEPYGIAIIIDNLIEKHKRKFLKVTIIGTDIDRNVLEKARKGIYLDKQLKNIDPPLISKYFNKISEYEYQIKPIIKRYVQFRLHDLIKDPPLKNMDMILCRNVIIYFDKDIQEKIFLKFYEGLVSGGYLVLGKTEILRGKARELFKTVNHRERIYQKP</sequence>
<reference evidence="7 8" key="1">
    <citation type="journal article" date="2019" name="Int. J. Syst. Evol. Microbiol.">
        <title>Methanofervidicoccus abyssi gen. nov., sp. nov., a hydrogenotrophic methanogen, isolated from a hydrothermal vent chimney in the Mid-Cayman Spreading Center, the Caribbean Sea.</title>
        <authorList>
            <person name="Sakai S."/>
            <person name="Takaki Y."/>
            <person name="Miyazaki M."/>
            <person name="Ogawara M."/>
            <person name="Yanagawa K."/>
            <person name="Miyazaki J."/>
            <person name="Takai K."/>
        </authorList>
    </citation>
    <scope>NUCLEOTIDE SEQUENCE [LARGE SCALE GENOMIC DNA]</scope>
    <source>
        <strain evidence="7 8">HHB</strain>
    </source>
</reference>
<dbReference type="SUPFAM" id="SSF53335">
    <property type="entry name" value="S-adenosyl-L-methionine-dependent methyltransferases"/>
    <property type="match status" value="1"/>
</dbReference>
<evidence type="ECO:0000256" key="5">
    <source>
        <dbReference type="ARBA" id="ARBA00022691"/>
    </source>
</evidence>
<evidence type="ECO:0000256" key="2">
    <source>
        <dbReference type="ARBA" id="ARBA00012534"/>
    </source>
</evidence>
<dbReference type="InterPro" id="IPR022642">
    <property type="entry name" value="CheR_C"/>
</dbReference>
<evidence type="ECO:0000256" key="1">
    <source>
        <dbReference type="ARBA" id="ARBA00001541"/>
    </source>
</evidence>
<dbReference type="AlphaFoldDB" id="A0A401HPB5"/>
<dbReference type="Proteomes" id="UP000290527">
    <property type="component" value="Unassembled WGS sequence"/>
</dbReference>
<keyword evidence="3 7" id="KW-0489">Methyltransferase</keyword>
<dbReference type="InterPro" id="IPR029063">
    <property type="entry name" value="SAM-dependent_MTases_sf"/>
</dbReference>
<dbReference type="InterPro" id="IPR050903">
    <property type="entry name" value="Bact_Chemotaxis_MeTrfase"/>
</dbReference>
<dbReference type="GO" id="GO:0032259">
    <property type="term" value="P:methylation"/>
    <property type="evidence" value="ECO:0007669"/>
    <property type="project" value="UniProtKB-KW"/>
</dbReference>
<comment type="caution">
    <text evidence="7">The sequence shown here is derived from an EMBL/GenBank/DDBJ whole genome shotgun (WGS) entry which is preliminary data.</text>
</comment>
<dbReference type="EC" id="2.1.1.80" evidence="2"/>
<keyword evidence="5" id="KW-0949">S-adenosyl-L-methionine</keyword>
<dbReference type="GO" id="GO:0008983">
    <property type="term" value="F:protein-glutamate O-methyltransferase activity"/>
    <property type="evidence" value="ECO:0007669"/>
    <property type="project" value="UniProtKB-EC"/>
</dbReference>
<protein>
    <recommendedName>
        <fullName evidence="2">protein-glutamate O-methyltransferase</fullName>
        <ecNumber evidence="2">2.1.1.80</ecNumber>
    </recommendedName>
</protein>
<keyword evidence="8" id="KW-1185">Reference proteome</keyword>
<evidence type="ECO:0000256" key="3">
    <source>
        <dbReference type="ARBA" id="ARBA00022603"/>
    </source>
</evidence>
<dbReference type="CDD" id="cd02440">
    <property type="entry name" value="AdoMet_MTases"/>
    <property type="match status" value="1"/>
</dbReference>
<evidence type="ECO:0000259" key="6">
    <source>
        <dbReference type="PROSITE" id="PS50123"/>
    </source>
</evidence>
<dbReference type="InterPro" id="IPR000780">
    <property type="entry name" value="CheR_MeTrfase"/>
</dbReference>
<dbReference type="Pfam" id="PF01739">
    <property type="entry name" value="CheR"/>
    <property type="match status" value="1"/>
</dbReference>
<evidence type="ECO:0000313" key="8">
    <source>
        <dbReference type="Proteomes" id="UP000290527"/>
    </source>
</evidence>
<dbReference type="PRINTS" id="PR00996">
    <property type="entry name" value="CHERMTFRASE"/>
</dbReference>
<dbReference type="PANTHER" id="PTHR24422:SF10">
    <property type="entry name" value="CHEMOTAXIS PROTEIN METHYLTRANSFERASE 2"/>
    <property type="match status" value="1"/>
</dbReference>
<name>A0A401HPB5_9EURY</name>
<proteinExistence type="predicted"/>